<dbReference type="PANTHER" id="PTHR17490">
    <property type="entry name" value="SUA5"/>
    <property type="match status" value="1"/>
</dbReference>
<dbReference type="Pfam" id="PF02367">
    <property type="entry name" value="TsaE"/>
    <property type="match status" value="1"/>
</dbReference>
<dbReference type="InterPro" id="IPR006070">
    <property type="entry name" value="Sua5-like_dom"/>
</dbReference>
<evidence type="ECO:0000256" key="7">
    <source>
        <dbReference type="ARBA" id="ARBA00022695"/>
    </source>
</evidence>
<dbReference type="Proteomes" id="UP000070457">
    <property type="component" value="Unassembled WGS sequence"/>
</dbReference>
<dbReference type="GO" id="GO:0005524">
    <property type="term" value="F:ATP binding"/>
    <property type="evidence" value="ECO:0007669"/>
    <property type="project" value="UniProtKB-KW"/>
</dbReference>
<comment type="caution">
    <text evidence="13">The sequence shown here is derived from an EMBL/GenBank/DDBJ whole genome shotgun (WGS) entry which is preliminary data.</text>
</comment>
<dbReference type="GO" id="GO:0000049">
    <property type="term" value="F:tRNA binding"/>
    <property type="evidence" value="ECO:0007669"/>
    <property type="project" value="TreeGrafter"/>
</dbReference>
<keyword evidence="6" id="KW-0819">tRNA processing</keyword>
<feature type="domain" description="YrdC-like" evidence="12">
    <location>
        <begin position="9"/>
        <end position="198"/>
    </location>
</feature>
<dbReference type="GO" id="GO:0002949">
    <property type="term" value="P:tRNA threonylcarbamoyladenosine modification"/>
    <property type="evidence" value="ECO:0007669"/>
    <property type="project" value="InterPro"/>
</dbReference>
<dbReference type="STRING" id="1617426.TR69_WS6001000969"/>
<dbReference type="InterPro" id="IPR003442">
    <property type="entry name" value="T6A_TsaE"/>
</dbReference>
<evidence type="ECO:0000256" key="6">
    <source>
        <dbReference type="ARBA" id="ARBA00022694"/>
    </source>
</evidence>
<proteinExistence type="inferred from homology"/>
<keyword evidence="7 13" id="KW-0548">Nucleotidyltransferase</keyword>
<dbReference type="InterPro" id="IPR050156">
    <property type="entry name" value="TC-AMP_synthase_SUA5"/>
</dbReference>
<accession>A0A136LZ72</accession>
<dbReference type="SUPFAM" id="SSF52540">
    <property type="entry name" value="P-loop containing nucleoside triphosphate hydrolases"/>
    <property type="match status" value="1"/>
</dbReference>
<dbReference type="Pfam" id="PF01300">
    <property type="entry name" value="Sua5_yciO_yrdC"/>
    <property type="match status" value="1"/>
</dbReference>
<dbReference type="InterPro" id="IPR017945">
    <property type="entry name" value="DHBP_synth_RibB-like_a/b_dom"/>
</dbReference>
<dbReference type="GO" id="GO:0005737">
    <property type="term" value="C:cytoplasm"/>
    <property type="evidence" value="ECO:0007669"/>
    <property type="project" value="UniProtKB-SubCell"/>
</dbReference>
<dbReference type="NCBIfam" id="TIGR00150">
    <property type="entry name" value="T6A_YjeE"/>
    <property type="match status" value="1"/>
</dbReference>
<dbReference type="Gene3D" id="3.40.50.300">
    <property type="entry name" value="P-loop containing nucleotide triphosphate hydrolases"/>
    <property type="match status" value="1"/>
</dbReference>
<evidence type="ECO:0000256" key="8">
    <source>
        <dbReference type="ARBA" id="ARBA00022741"/>
    </source>
</evidence>
<sequence>MDSFTETQLNMLQEAARVLREGGLVVFPTETAYGAGVAAENPEAVSKLLEFKRRPEGKAISVAVADRDMAERYVELNDEAKTVYRRFLPGPLTVISKSRGLADSRLESEHGTLGIRIPDFSFTLELIRLLGEGISATSANSAGRATPYSPQAVYDNVSLKQKRLIDYMIDFGELPKRPTSTVIDTTTHDLQIVRSGAILPGLSRSERDINTPEDMQKLGSETFLTLASRLNDGPLIVLFNAEMGAGKTQFVKGIAAAMGISETVTSPTFNLIQEYEHDGLTLAHIDAWRMNSNAELSGLNLEQYFRPHTLIAVEWAGALQDLFEQMRVESAGAGVPLAFADVEIAYTGQNTRHVIIHS</sequence>
<evidence type="ECO:0000256" key="2">
    <source>
        <dbReference type="ARBA" id="ARBA00007663"/>
    </source>
</evidence>
<dbReference type="InterPro" id="IPR027417">
    <property type="entry name" value="P-loop_NTPase"/>
</dbReference>
<keyword evidence="4" id="KW-0963">Cytoplasm</keyword>
<dbReference type="EMBL" id="JYNZ01000003">
    <property type="protein sequence ID" value="KXK26945.1"/>
    <property type="molecule type" value="Genomic_DNA"/>
</dbReference>
<evidence type="ECO:0000256" key="10">
    <source>
        <dbReference type="ARBA" id="ARBA00029774"/>
    </source>
</evidence>
<dbReference type="PATRIC" id="fig|1617426.3.peg.954"/>
<evidence type="ECO:0000256" key="3">
    <source>
        <dbReference type="ARBA" id="ARBA00012584"/>
    </source>
</evidence>
<keyword evidence="9" id="KW-0067">ATP-binding</keyword>
<evidence type="ECO:0000256" key="1">
    <source>
        <dbReference type="ARBA" id="ARBA00004496"/>
    </source>
</evidence>
<dbReference type="GO" id="GO:0006450">
    <property type="term" value="P:regulation of translational fidelity"/>
    <property type="evidence" value="ECO:0007669"/>
    <property type="project" value="TreeGrafter"/>
</dbReference>
<keyword evidence="5 13" id="KW-0808">Transferase</keyword>
<reference evidence="13 14" key="1">
    <citation type="submission" date="2015-02" db="EMBL/GenBank/DDBJ databases">
        <title>Improved understanding of the partial-nitritation anammox process through 23 genomes representing the majority of the microbial community.</title>
        <authorList>
            <person name="Speth D.R."/>
            <person name="In T Zandt M."/>
            <person name="Guerrero Cruz S."/>
            <person name="Jetten M.S."/>
            <person name="Dutilh B.E."/>
        </authorList>
    </citation>
    <scope>NUCLEOTIDE SEQUENCE [LARGE SCALE GENOMIC DNA]</scope>
    <source>
        <strain evidence="13">OLB20</strain>
    </source>
</reference>
<dbReference type="PANTHER" id="PTHR17490:SF16">
    <property type="entry name" value="THREONYLCARBAMOYL-AMP SYNTHASE"/>
    <property type="match status" value="1"/>
</dbReference>
<evidence type="ECO:0000256" key="5">
    <source>
        <dbReference type="ARBA" id="ARBA00022679"/>
    </source>
</evidence>
<dbReference type="GO" id="GO:0061710">
    <property type="term" value="F:L-threonylcarbamoyladenylate synthase"/>
    <property type="evidence" value="ECO:0007669"/>
    <property type="project" value="UniProtKB-EC"/>
</dbReference>
<dbReference type="EC" id="2.7.7.87" evidence="3"/>
<keyword evidence="8" id="KW-0547">Nucleotide-binding</keyword>
<dbReference type="GO" id="GO:0003725">
    <property type="term" value="F:double-stranded RNA binding"/>
    <property type="evidence" value="ECO:0007669"/>
    <property type="project" value="InterPro"/>
</dbReference>
<evidence type="ECO:0000259" key="12">
    <source>
        <dbReference type="PROSITE" id="PS51163"/>
    </source>
</evidence>
<dbReference type="AlphaFoldDB" id="A0A136LZ72"/>
<dbReference type="Gene3D" id="3.90.870.10">
    <property type="entry name" value="DHBP synthase"/>
    <property type="match status" value="1"/>
</dbReference>
<dbReference type="NCBIfam" id="TIGR00057">
    <property type="entry name" value="L-threonylcarbamoyladenylate synthase"/>
    <property type="match status" value="1"/>
</dbReference>
<comment type="catalytic activity">
    <reaction evidence="11">
        <text>L-threonine + hydrogencarbonate + ATP = L-threonylcarbamoyladenylate + diphosphate + H2O</text>
        <dbReference type="Rhea" id="RHEA:36407"/>
        <dbReference type="ChEBI" id="CHEBI:15377"/>
        <dbReference type="ChEBI" id="CHEBI:17544"/>
        <dbReference type="ChEBI" id="CHEBI:30616"/>
        <dbReference type="ChEBI" id="CHEBI:33019"/>
        <dbReference type="ChEBI" id="CHEBI:57926"/>
        <dbReference type="ChEBI" id="CHEBI:73682"/>
        <dbReference type="EC" id="2.7.7.87"/>
    </reaction>
</comment>
<protein>
    <recommendedName>
        <fullName evidence="10">L-threonylcarbamoyladenylate synthase</fullName>
        <ecNumber evidence="3">2.7.7.87</ecNumber>
    </recommendedName>
    <alternativeName>
        <fullName evidence="10">L-threonylcarbamoyladenylate synthase</fullName>
    </alternativeName>
</protein>
<evidence type="ECO:0000256" key="4">
    <source>
        <dbReference type="ARBA" id="ARBA00022490"/>
    </source>
</evidence>
<comment type="subcellular location">
    <subcellularLocation>
        <location evidence="1">Cytoplasm</location>
    </subcellularLocation>
</comment>
<evidence type="ECO:0000256" key="11">
    <source>
        <dbReference type="ARBA" id="ARBA00048366"/>
    </source>
</evidence>
<evidence type="ECO:0000313" key="13">
    <source>
        <dbReference type="EMBL" id="KXK26945.1"/>
    </source>
</evidence>
<comment type="similarity">
    <text evidence="2">Belongs to the SUA5 family.</text>
</comment>
<gene>
    <name evidence="13" type="primary">ywlC</name>
    <name evidence="13" type="ORF">TR69_WS6001000969</name>
</gene>
<evidence type="ECO:0000313" key="14">
    <source>
        <dbReference type="Proteomes" id="UP000070457"/>
    </source>
</evidence>
<evidence type="ECO:0000256" key="9">
    <source>
        <dbReference type="ARBA" id="ARBA00022840"/>
    </source>
</evidence>
<name>A0A136LZ72_9BACT</name>
<organism evidence="13 14">
    <name type="scientific">candidate division WS6 bacterium OLB20</name>
    <dbReference type="NCBI Taxonomy" id="1617426"/>
    <lineage>
        <taxon>Bacteria</taxon>
        <taxon>Candidatus Dojkabacteria</taxon>
    </lineage>
</organism>
<dbReference type="SUPFAM" id="SSF55821">
    <property type="entry name" value="YrdC/RibB"/>
    <property type="match status" value="1"/>
</dbReference>
<dbReference type="PROSITE" id="PS51163">
    <property type="entry name" value="YRDC"/>
    <property type="match status" value="1"/>
</dbReference>